<evidence type="ECO:0000313" key="12">
    <source>
        <dbReference type="EMBL" id="TQF01769.1"/>
    </source>
</evidence>
<accession>A0A540VYE1</accession>
<dbReference type="NCBIfam" id="TIGR00711">
    <property type="entry name" value="efflux_EmrB"/>
    <property type="match status" value="1"/>
</dbReference>
<dbReference type="EMBL" id="VIGB01000003">
    <property type="protein sequence ID" value="TQF01769.1"/>
    <property type="molecule type" value="Genomic_DNA"/>
</dbReference>
<feature type="transmembrane region" description="Helical" evidence="10">
    <location>
        <begin position="310"/>
        <end position="330"/>
    </location>
</feature>
<keyword evidence="5 10" id="KW-0812">Transmembrane</keyword>
<feature type="transmembrane region" description="Helical" evidence="10">
    <location>
        <begin position="213"/>
        <end position="233"/>
    </location>
</feature>
<evidence type="ECO:0000256" key="2">
    <source>
        <dbReference type="ARBA" id="ARBA00008537"/>
    </source>
</evidence>
<feature type="transmembrane region" description="Helical" evidence="10">
    <location>
        <begin position="277"/>
        <end position="298"/>
    </location>
</feature>
<dbReference type="OrthoDB" id="9812221at2"/>
<gene>
    <name evidence="12" type="ORF">E6W39_05255</name>
</gene>
<comment type="subcellular location">
    <subcellularLocation>
        <location evidence="1">Cell membrane</location>
        <topology evidence="1">Multi-pass membrane protein</topology>
    </subcellularLocation>
</comment>
<dbReference type="RefSeq" id="WP_141632492.1">
    <property type="nucleotide sequence ID" value="NZ_VIGB01000003.1"/>
</dbReference>
<dbReference type="InterPro" id="IPR036259">
    <property type="entry name" value="MFS_trans_sf"/>
</dbReference>
<evidence type="ECO:0000313" key="13">
    <source>
        <dbReference type="Proteomes" id="UP000319103"/>
    </source>
</evidence>
<dbReference type="InterPro" id="IPR011701">
    <property type="entry name" value="MFS"/>
</dbReference>
<feature type="transmembrane region" description="Helical" evidence="10">
    <location>
        <begin position="90"/>
        <end position="109"/>
    </location>
</feature>
<evidence type="ECO:0000256" key="4">
    <source>
        <dbReference type="ARBA" id="ARBA00022475"/>
    </source>
</evidence>
<organism evidence="12 13">
    <name type="scientific">Kitasatospora acidiphila</name>
    <dbReference type="NCBI Taxonomy" id="2567942"/>
    <lineage>
        <taxon>Bacteria</taxon>
        <taxon>Bacillati</taxon>
        <taxon>Actinomycetota</taxon>
        <taxon>Actinomycetes</taxon>
        <taxon>Kitasatosporales</taxon>
        <taxon>Streptomycetaceae</taxon>
        <taxon>Kitasatospora</taxon>
    </lineage>
</organism>
<protein>
    <submittedName>
        <fullName evidence="12">Multidrug efflux MFS transporter</fullName>
    </submittedName>
</protein>
<feature type="transmembrane region" description="Helical" evidence="10">
    <location>
        <begin position="115"/>
        <end position="134"/>
    </location>
</feature>
<name>A0A540VYE1_9ACTN</name>
<evidence type="ECO:0000256" key="7">
    <source>
        <dbReference type="ARBA" id="ARBA00023136"/>
    </source>
</evidence>
<reference evidence="12 13" key="1">
    <citation type="submission" date="2019-06" db="EMBL/GenBank/DDBJ databases">
        <title>Description of Kitasatospora acidophila sp. nov. isolated from pine grove soil, and reclassification of Streptomyces novaecaesareae to Kitasatospora novaeceasareae comb. nov.</title>
        <authorList>
            <person name="Kim M.J."/>
        </authorList>
    </citation>
    <scope>NUCLEOTIDE SEQUENCE [LARGE SCALE GENOMIC DNA]</scope>
    <source>
        <strain evidence="12 13">MMS16-CNU292</strain>
    </source>
</reference>
<comment type="caution">
    <text evidence="12">The sequence shown here is derived from an EMBL/GenBank/DDBJ whole genome shotgun (WGS) entry which is preliminary data.</text>
</comment>
<sequence length="486" mass="49928">MASDSASTTRSGAPPRPGRSPWQTLLAVSVGSFMTILDTTVVNVAVHALQLHYAAPTSEVQWVVSGYALALGIATPLAGELGDRFGTKRVFLASLVGFAGASLLCGLAPTLGLLIAARVLQGLAGGFALPLGSARLFTAFPPERRGIAFGVFGLVLVFAPMIGPLVGGAFIDAHLTSWIFFVNVPIGVVGVLLGHRVLAPDEPRDPSRPRPDWLSLAAICPAFGGLLLGATQLGSGRRAMALLAFGVGAAALVFLVVRQFSGHAGPFDFRLYRLRSYGIGSAINVLGQVPFFGTQFLLPLSIQVVHGATALDAGLAVLPMAVAGGATGLLGGRIRDRWGPRLPLTAGFLLLAVGIALLRARAGDPDPARLALPLVIAGAGAGVVPPLTQVTALSDVPRPAVTRGTALFQATQRVCQALGVAVLSALAIRSVTTPVGSPRYAAQFASGLADAYGLALLLALCCAALALLLPGGRLERREDQPQPVDA</sequence>
<dbReference type="GO" id="GO:0022857">
    <property type="term" value="F:transmembrane transporter activity"/>
    <property type="evidence" value="ECO:0007669"/>
    <property type="project" value="InterPro"/>
</dbReference>
<feature type="transmembrane region" description="Helical" evidence="10">
    <location>
        <begin position="60"/>
        <end position="78"/>
    </location>
</feature>
<dbReference type="Pfam" id="PF07690">
    <property type="entry name" value="MFS_1"/>
    <property type="match status" value="1"/>
</dbReference>
<keyword evidence="8" id="KW-0046">Antibiotic resistance</keyword>
<feature type="domain" description="Major facilitator superfamily (MFS) profile" evidence="11">
    <location>
        <begin position="24"/>
        <end position="478"/>
    </location>
</feature>
<dbReference type="PANTHER" id="PTHR42718">
    <property type="entry name" value="MAJOR FACILITATOR SUPERFAMILY MULTIDRUG TRANSPORTER MFSC"/>
    <property type="match status" value="1"/>
</dbReference>
<feature type="transmembrane region" description="Helical" evidence="10">
    <location>
        <begin position="451"/>
        <end position="469"/>
    </location>
</feature>
<feature type="transmembrane region" description="Helical" evidence="10">
    <location>
        <begin position="25"/>
        <end position="48"/>
    </location>
</feature>
<evidence type="ECO:0000256" key="8">
    <source>
        <dbReference type="ARBA" id="ARBA00023251"/>
    </source>
</evidence>
<dbReference type="InterPro" id="IPR020846">
    <property type="entry name" value="MFS_dom"/>
</dbReference>
<evidence type="ECO:0000256" key="10">
    <source>
        <dbReference type="SAM" id="Phobius"/>
    </source>
</evidence>
<comment type="similarity">
    <text evidence="2">Belongs to the major facilitator superfamily. EmrB family.</text>
</comment>
<keyword evidence="4" id="KW-1003">Cell membrane</keyword>
<dbReference type="Gene3D" id="1.20.1250.20">
    <property type="entry name" value="MFS general substrate transporter like domains"/>
    <property type="match status" value="1"/>
</dbReference>
<evidence type="ECO:0000256" key="6">
    <source>
        <dbReference type="ARBA" id="ARBA00022989"/>
    </source>
</evidence>
<feature type="transmembrane region" description="Helical" evidence="10">
    <location>
        <begin position="370"/>
        <end position="393"/>
    </location>
</feature>
<keyword evidence="13" id="KW-1185">Reference proteome</keyword>
<proteinExistence type="inferred from homology"/>
<keyword evidence="6 10" id="KW-1133">Transmembrane helix</keyword>
<evidence type="ECO:0000259" key="11">
    <source>
        <dbReference type="PROSITE" id="PS50850"/>
    </source>
</evidence>
<dbReference type="PANTHER" id="PTHR42718:SF9">
    <property type="entry name" value="MAJOR FACILITATOR SUPERFAMILY MULTIDRUG TRANSPORTER MFSC"/>
    <property type="match status" value="1"/>
</dbReference>
<dbReference type="SUPFAM" id="SSF103473">
    <property type="entry name" value="MFS general substrate transporter"/>
    <property type="match status" value="1"/>
</dbReference>
<dbReference type="GO" id="GO:0046677">
    <property type="term" value="P:response to antibiotic"/>
    <property type="evidence" value="ECO:0007669"/>
    <property type="project" value="UniProtKB-KW"/>
</dbReference>
<feature type="transmembrane region" description="Helical" evidence="10">
    <location>
        <begin position="342"/>
        <end position="358"/>
    </location>
</feature>
<feature type="transmembrane region" description="Helical" evidence="10">
    <location>
        <begin position="177"/>
        <end position="193"/>
    </location>
</feature>
<dbReference type="InterPro" id="IPR004638">
    <property type="entry name" value="EmrB-like"/>
</dbReference>
<keyword evidence="3" id="KW-0813">Transport</keyword>
<keyword evidence="7 10" id="KW-0472">Membrane</keyword>
<dbReference type="PROSITE" id="PS50850">
    <property type="entry name" value="MFS"/>
    <property type="match status" value="1"/>
</dbReference>
<feature type="transmembrane region" description="Helical" evidence="10">
    <location>
        <begin position="146"/>
        <end position="171"/>
    </location>
</feature>
<feature type="region of interest" description="Disordered" evidence="9">
    <location>
        <begin position="1"/>
        <end position="20"/>
    </location>
</feature>
<dbReference type="GO" id="GO:0005886">
    <property type="term" value="C:plasma membrane"/>
    <property type="evidence" value="ECO:0007669"/>
    <property type="project" value="UniProtKB-SubCell"/>
</dbReference>
<evidence type="ECO:0000256" key="9">
    <source>
        <dbReference type="SAM" id="MobiDB-lite"/>
    </source>
</evidence>
<dbReference type="Gene3D" id="1.20.1720.10">
    <property type="entry name" value="Multidrug resistance protein D"/>
    <property type="match status" value="1"/>
</dbReference>
<evidence type="ECO:0000256" key="5">
    <source>
        <dbReference type="ARBA" id="ARBA00022692"/>
    </source>
</evidence>
<dbReference type="AlphaFoldDB" id="A0A540VYE1"/>
<feature type="transmembrane region" description="Helical" evidence="10">
    <location>
        <begin position="414"/>
        <end position="431"/>
    </location>
</feature>
<evidence type="ECO:0000256" key="3">
    <source>
        <dbReference type="ARBA" id="ARBA00022448"/>
    </source>
</evidence>
<dbReference type="Proteomes" id="UP000319103">
    <property type="component" value="Unassembled WGS sequence"/>
</dbReference>
<evidence type="ECO:0000256" key="1">
    <source>
        <dbReference type="ARBA" id="ARBA00004651"/>
    </source>
</evidence>
<feature type="transmembrane region" description="Helical" evidence="10">
    <location>
        <begin position="239"/>
        <end position="257"/>
    </location>
</feature>